<dbReference type="EMBL" id="DSKP01000128">
    <property type="protein sequence ID" value="HEB48876.1"/>
    <property type="molecule type" value="Genomic_DNA"/>
</dbReference>
<dbReference type="AlphaFoldDB" id="A0A7C1SN71"/>
<comment type="caution">
    <text evidence="1">The sequence shown here is derived from an EMBL/GenBank/DDBJ whole genome shotgun (WGS) entry which is preliminary data.</text>
</comment>
<proteinExistence type="predicted"/>
<gene>
    <name evidence="1" type="ORF">ENP77_03680</name>
</gene>
<protein>
    <submittedName>
        <fullName evidence="1">Uncharacterized protein</fullName>
    </submittedName>
</protein>
<organism evidence="1">
    <name type="scientific">Thermofilum pendens</name>
    <dbReference type="NCBI Taxonomy" id="2269"/>
    <lineage>
        <taxon>Archaea</taxon>
        <taxon>Thermoproteota</taxon>
        <taxon>Thermoprotei</taxon>
        <taxon>Thermofilales</taxon>
        <taxon>Thermofilaceae</taxon>
        <taxon>Thermofilum</taxon>
    </lineage>
</organism>
<accession>A0A7C1SN71</accession>
<evidence type="ECO:0000313" key="1">
    <source>
        <dbReference type="EMBL" id="HEB48876.1"/>
    </source>
</evidence>
<sequence length="109" mass="12373">MGVVSGVERFLLAYIYYEYGGKLYFQAVGEEAAESFLAEFIAEEFVPRSNPNFSKVCEGFAGALRSLHEKGLVVMRGFEVMLTEEGKRLASSVPQEEYKEVKKKFRQTK</sequence>
<reference evidence="1" key="1">
    <citation type="journal article" date="2020" name="mSystems">
        <title>Genome- and Community-Level Interaction Insights into Carbon Utilization and Element Cycling Functions of Hydrothermarchaeota in Hydrothermal Sediment.</title>
        <authorList>
            <person name="Zhou Z."/>
            <person name="Liu Y."/>
            <person name="Xu W."/>
            <person name="Pan J."/>
            <person name="Luo Z.H."/>
            <person name="Li M."/>
        </authorList>
    </citation>
    <scope>NUCLEOTIDE SEQUENCE [LARGE SCALE GENOMIC DNA]</scope>
    <source>
        <strain evidence="1">SpSt-25</strain>
    </source>
</reference>
<name>A0A7C1SN71_THEPE</name>